<sequence length="571" mass="60653">MFSLASSLLCLGILPFYSVKAEVLPAPVRPIEPQEQAPEFLRHFLERRASNASDVDSNSSASIVSLVMSEKGSSYYTLLQAGDINFRVSVDTGSSDLWLYSSGCSDEACKSSPTFPLNYHSPSFGVIKNNESSFSISFADGTVSSGFIASENIQLGNFSVTDQTFGLVTHSNVSLDSKISGVLGLGFPRLSSFNSSEATFTPFINGLAQNGNLDYPIFGLSLTRNDDGTLALGAIDVNVVQNVSAIEWHKVMPFSPFGSESNSSSYLLWALRLPEVGVSGINIATEPTYPDIMTESLALIDIGTNGIYGPYQDVSRIFDLIEGSRLVDESLGQWAVPCDTENVITFNFGQGNFTLQPTDFLIGPVSSNPSTCLAWPRGVQNSGDGVDWQLGSPFLRTVYSIFSFGINDKEPPMIGLYPLSNTSALSENADEVSSFFSSLSVTIATTLPNSLLSTPSVTTADYIFNTSVPASVGLVPHTALGTSTYEAILTASSIDESAIPLITPAPSVVTFLVTDASGVVLTSTEHVSTSSVALGVYPGESSSTAPSPPILFIIFTLGLSFLPGALILRDL</sequence>
<protein>
    <submittedName>
        <fullName evidence="7">Acid protease</fullName>
    </submittedName>
</protein>
<dbReference type="CDD" id="cd05471">
    <property type="entry name" value="pepsin_like"/>
    <property type="match status" value="1"/>
</dbReference>
<accession>A0A286U925</accession>
<evidence type="ECO:0000313" key="7">
    <source>
        <dbReference type="EMBL" id="PAV16049.1"/>
    </source>
</evidence>
<evidence type="ECO:0000256" key="5">
    <source>
        <dbReference type="SAM" id="SignalP"/>
    </source>
</evidence>
<dbReference type="InterPro" id="IPR021109">
    <property type="entry name" value="Peptidase_aspartic_dom_sf"/>
</dbReference>
<reference evidence="7 8" key="1">
    <citation type="journal article" date="2017" name="Mol. Ecol.">
        <title>Comparative and population genomic landscape of Phellinus noxius: A hypervariable fungus causing root rot in trees.</title>
        <authorList>
            <person name="Chung C.L."/>
            <person name="Lee T.J."/>
            <person name="Akiba M."/>
            <person name="Lee H.H."/>
            <person name="Kuo T.H."/>
            <person name="Liu D."/>
            <person name="Ke H.M."/>
            <person name="Yokoi T."/>
            <person name="Roa M.B."/>
            <person name="Lu M.J."/>
            <person name="Chang Y.Y."/>
            <person name="Ann P.J."/>
            <person name="Tsai J.N."/>
            <person name="Chen C.Y."/>
            <person name="Tzean S.S."/>
            <person name="Ota Y."/>
            <person name="Hattori T."/>
            <person name="Sahashi N."/>
            <person name="Liou R.F."/>
            <person name="Kikuchi T."/>
            <person name="Tsai I.J."/>
        </authorList>
    </citation>
    <scope>NUCLEOTIDE SEQUENCE [LARGE SCALE GENOMIC DNA]</scope>
    <source>
        <strain evidence="7 8">FFPRI411160</strain>
    </source>
</reference>
<keyword evidence="3" id="KW-1015">Disulfide bond</keyword>
<dbReference type="GO" id="GO:0006508">
    <property type="term" value="P:proteolysis"/>
    <property type="evidence" value="ECO:0007669"/>
    <property type="project" value="UniProtKB-KW"/>
</dbReference>
<keyword evidence="7" id="KW-0378">Hydrolase</keyword>
<dbReference type="GO" id="GO:0004190">
    <property type="term" value="F:aspartic-type endopeptidase activity"/>
    <property type="evidence" value="ECO:0007669"/>
    <property type="project" value="InterPro"/>
</dbReference>
<keyword evidence="4" id="KW-1133">Transmembrane helix</keyword>
<keyword evidence="7" id="KW-0645">Protease</keyword>
<evidence type="ECO:0000256" key="1">
    <source>
        <dbReference type="ARBA" id="ARBA00007447"/>
    </source>
</evidence>
<keyword evidence="8" id="KW-1185">Reference proteome</keyword>
<feature type="active site" evidence="2">
    <location>
        <position position="91"/>
    </location>
</feature>
<feature type="disulfide bond" evidence="3">
    <location>
        <begin position="104"/>
        <end position="109"/>
    </location>
</feature>
<dbReference type="OrthoDB" id="771136at2759"/>
<dbReference type="PRINTS" id="PR00792">
    <property type="entry name" value="PEPSIN"/>
</dbReference>
<keyword evidence="4" id="KW-0472">Membrane</keyword>
<dbReference type="InterPro" id="IPR033121">
    <property type="entry name" value="PEPTIDASE_A1"/>
</dbReference>
<gene>
    <name evidence="7" type="ORF">PNOK_0766900</name>
</gene>
<name>A0A286U925_9AGAM</name>
<evidence type="ECO:0000256" key="4">
    <source>
        <dbReference type="SAM" id="Phobius"/>
    </source>
</evidence>
<dbReference type="PANTHER" id="PTHR47966:SF74">
    <property type="entry name" value="AGR407CP"/>
    <property type="match status" value="1"/>
</dbReference>
<organism evidence="7 8">
    <name type="scientific">Pyrrhoderma noxium</name>
    <dbReference type="NCBI Taxonomy" id="2282107"/>
    <lineage>
        <taxon>Eukaryota</taxon>
        <taxon>Fungi</taxon>
        <taxon>Dikarya</taxon>
        <taxon>Basidiomycota</taxon>
        <taxon>Agaricomycotina</taxon>
        <taxon>Agaricomycetes</taxon>
        <taxon>Hymenochaetales</taxon>
        <taxon>Hymenochaetaceae</taxon>
        <taxon>Pyrrhoderma</taxon>
    </lineage>
</organism>
<dbReference type="PROSITE" id="PS51767">
    <property type="entry name" value="PEPTIDASE_A1"/>
    <property type="match status" value="1"/>
</dbReference>
<dbReference type="STRING" id="2282107.A0A286U925"/>
<keyword evidence="5" id="KW-0732">Signal</keyword>
<comment type="similarity">
    <text evidence="1">Belongs to the peptidase A1 family.</text>
</comment>
<feature type="chain" id="PRO_5013695821" evidence="5">
    <location>
        <begin position="22"/>
        <end position="571"/>
    </location>
</feature>
<feature type="domain" description="Peptidase A1" evidence="6">
    <location>
        <begin position="75"/>
        <end position="417"/>
    </location>
</feature>
<feature type="signal peptide" evidence="5">
    <location>
        <begin position="1"/>
        <end position="21"/>
    </location>
</feature>
<dbReference type="InterPro" id="IPR034164">
    <property type="entry name" value="Pepsin-like_dom"/>
</dbReference>
<evidence type="ECO:0000256" key="3">
    <source>
        <dbReference type="PIRSR" id="PIRSR601461-2"/>
    </source>
</evidence>
<dbReference type="Proteomes" id="UP000217199">
    <property type="component" value="Unassembled WGS sequence"/>
</dbReference>
<keyword evidence="4" id="KW-0812">Transmembrane</keyword>
<dbReference type="Gene3D" id="2.40.70.10">
    <property type="entry name" value="Acid Proteases"/>
    <property type="match status" value="2"/>
</dbReference>
<evidence type="ECO:0000259" key="6">
    <source>
        <dbReference type="PROSITE" id="PS51767"/>
    </source>
</evidence>
<dbReference type="Pfam" id="PF00026">
    <property type="entry name" value="Asp"/>
    <property type="match status" value="1"/>
</dbReference>
<evidence type="ECO:0000256" key="2">
    <source>
        <dbReference type="PIRSR" id="PIRSR601461-1"/>
    </source>
</evidence>
<dbReference type="InParanoid" id="A0A286U925"/>
<comment type="caution">
    <text evidence="7">The sequence shown here is derived from an EMBL/GenBank/DDBJ whole genome shotgun (WGS) entry which is preliminary data.</text>
</comment>
<dbReference type="SUPFAM" id="SSF50630">
    <property type="entry name" value="Acid proteases"/>
    <property type="match status" value="1"/>
</dbReference>
<dbReference type="PANTHER" id="PTHR47966">
    <property type="entry name" value="BETA-SITE APP-CLEAVING ENZYME, ISOFORM A-RELATED"/>
    <property type="match status" value="1"/>
</dbReference>
<evidence type="ECO:0000313" key="8">
    <source>
        <dbReference type="Proteomes" id="UP000217199"/>
    </source>
</evidence>
<dbReference type="InterPro" id="IPR001461">
    <property type="entry name" value="Aspartic_peptidase_A1"/>
</dbReference>
<feature type="active site" evidence="2">
    <location>
        <position position="301"/>
    </location>
</feature>
<feature type="transmembrane region" description="Helical" evidence="4">
    <location>
        <begin position="550"/>
        <end position="568"/>
    </location>
</feature>
<proteinExistence type="inferred from homology"/>
<dbReference type="AlphaFoldDB" id="A0A286U925"/>
<dbReference type="EMBL" id="NBII01000008">
    <property type="protein sequence ID" value="PAV16049.1"/>
    <property type="molecule type" value="Genomic_DNA"/>
</dbReference>